<protein>
    <recommendedName>
        <fullName evidence="2 5">Methionyl-tRNA formyltransferase</fullName>
        <ecNumber evidence="2 5">2.1.2.9</ecNumber>
    </recommendedName>
</protein>
<reference evidence="8 9" key="1">
    <citation type="journal article" date="2019" name="Nat. Microbiol.">
        <title>Mediterranean grassland soil C-N compound turnover is dependent on rainfall and depth, and is mediated by genomically divergent microorganisms.</title>
        <authorList>
            <person name="Diamond S."/>
            <person name="Andeer P.F."/>
            <person name="Li Z."/>
            <person name="Crits-Christoph A."/>
            <person name="Burstein D."/>
            <person name="Anantharaman K."/>
            <person name="Lane K.R."/>
            <person name="Thomas B.C."/>
            <person name="Pan C."/>
            <person name="Northen T.R."/>
            <person name="Banfield J.F."/>
        </authorList>
    </citation>
    <scope>NUCLEOTIDE SEQUENCE [LARGE SCALE GENOMIC DNA]</scope>
    <source>
        <strain evidence="8">WS_9</strain>
    </source>
</reference>
<comment type="catalytic activity">
    <reaction evidence="5">
        <text>L-methionyl-tRNA(fMet) + (6R)-10-formyltetrahydrofolate = N-formyl-L-methionyl-tRNA(fMet) + (6S)-5,6,7,8-tetrahydrofolate + H(+)</text>
        <dbReference type="Rhea" id="RHEA:24380"/>
        <dbReference type="Rhea" id="RHEA-COMP:9952"/>
        <dbReference type="Rhea" id="RHEA-COMP:9953"/>
        <dbReference type="ChEBI" id="CHEBI:15378"/>
        <dbReference type="ChEBI" id="CHEBI:57453"/>
        <dbReference type="ChEBI" id="CHEBI:78530"/>
        <dbReference type="ChEBI" id="CHEBI:78844"/>
        <dbReference type="ChEBI" id="CHEBI:195366"/>
        <dbReference type="EC" id="2.1.2.9"/>
    </reaction>
</comment>
<dbReference type="PANTHER" id="PTHR11138:SF5">
    <property type="entry name" value="METHIONYL-TRNA FORMYLTRANSFERASE, MITOCHONDRIAL"/>
    <property type="match status" value="1"/>
</dbReference>
<evidence type="ECO:0000259" key="7">
    <source>
        <dbReference type="Pfam" id="PF02911"/>
    </source>
</evidence>
<dbReference type="PANTHER" id="PTHR11138">
    <property type="entry name" value="METHIONYL-TRNA FORMYLTRANSFERASE"/>
    <property type="match status" value="1"/>
</dbReference>
<dbReference type="InterPro" id="IPR036477">
    <property type="entry name" value="Formyl_transf_N_sf"/>
</dbReference>
<dbReference type="InterPro" id="IPR041711">
    <property type="entry name" value="Met-tRNA-FMT_N"/>
</dbReference>
<dbReference type="Pfam" id="PF00551">
    <property type="entry name" value="Formyl_trans_N"/>
    <property type="match status" value="1"/>
</dbReference>
<keyword evidence="4 5" id="KW-0648">Protein biosynthesis</keyword>
<evidence type="ECO:0000256" key="1">
    <source>
        <dbReference type="ARBA" id="ARBA00010699"/>
    </source>
</evidence>
<dbReference type="HAMAP" id="MF_00182">
    <property type="entry name" value="Formyl_trans"/>
    <property type="match status" value="1"/>
</dbReference>
<evidence type="ECO:0000256" key="3">
    <source>
        <dbReference type="ARBA" id="ARBA00022679"/>
    </source>
</evidence>
<dbReference type="CDD" id="cd08646">
    <property type="entry name" value="FMT_core_Met-tRNA-FMT_N"/>
    <property type="match status" value="1"/>
</dbReference>
<dbReference type="Pfam" id="PF02911">
    <property type="entry name" value="Formyl_trans_C"/>
    <property type="match status" value="1"/>
</dbReference>
<dbReference type="CDD" id="cd08704">
    <property type="entry name" value="Met_tRNA_FMT_C"/>
    <property type="match status" value="1"/>
</dbReference>
<dbReference type="AlphaFoldDB" id="A0A538TMD7"/>
<feature type="domain" description="Formyl transferase N-terminal" evidence="6">
    <location>
        <begin position="27"/>
        <end position="178"/>
    </location>
</feature>
<dbReference type="NCBIfam" id="TIGR00460">
    <property type="entry name" value="fmt"/>
    <property type="match status" value="1"/>
</dbReference>
<dbReference type="InterPro" id="IPR011034">
    <property type="entry name" value="Formyl_transferase-like_C_sf"/>
</dbReference>
<comment type="caution">
    <text evidence="8">The sequence shown here is derived from an EMBL/GenBank/DDBJ whole genome shotgun (WGS) entry which is preliminary data.</text>
</comment>
<evidence type="ECO:0000313" key="9">
    <source>
        <dbReference type="Proteomes" id="UP000317691"/>
    </source>
</evidence>
<comment type="similarity">
    <text evidence="1 5">Belongs to the Fmt family.</text>
</comment>
<evidence type="ECO:0000256" key="5">
    <source>
        <dbReference type="HAMAP-Rule" id="MF_00182"/>
    </source>
</evidence>
<comment type="function">
    <text evidence="5">Attaches a formyl group to the free amino group of methionyl-tRNA(fMet). The formyl group appears to play a dual role in the initiator identity of N-formylmethionyl-tRNA by promoting its recognition by IF2 and preventing the misappropriation of this tRNA by the elongation apparatus.</text>
</comment>
<organism evidence="8 9">
    <name type="scientific">Eiseniibacteriota bacterium</name>
    <dbReference type="NCBI Taxonomy" id="2212470"/>
    <lineage>
        <taxon>Bacteria</taxon>
        <taxon>Candidatus Eiseniibacteriota</taxon>
    </lineage>
</organism>
<feature type="domain" description="Formyl transferase C-terminal" evidence="7">
    <location>
        <begin position="203"/>
        <end position="304"/>
    </location>
</feature>
<evidence type="ECO:0000313" key="8">
    <source>
        <dbReference type="EMBL" id="TMQ64784.1"/>
    </source>
</evidence>
<dbReference type="EMBL" id="VBOZ01000017">
    <property type="protein sequence ID" value="TMQ64784.1"/>
    <property type="molecule type" value="Genomic_DNA"/>
</dbReference>
<sequence>MRLIYYGTPALAVPPLSRLVSEDRAPLLVVTRADRPRGRGMKTGKSSVKEAAESMGLPVATPARAGAPDELTRIRALSPDLLIVTAYGQLLPKPLLEIPRLGALNVHFSLLPRHRGASPVQAAILAGDKETGVTTMWMTEGLDEGPIFLSRSTPIDQEEDAGTLGSRLALLGAECLAESIARIERGDAARREQDPAGATYAGKIAPDAGRLTLDRSAGELVRRVRAFTPDPGAYVPLGAERLAVLSAEADAGTDADADAPQGTVIALDRVKGIRIALAEGSIWLRRVRPSGRREMSGFDFANGARLRPGALLTRSEASK</sequence>
<dbReference type="InterPro" id="IPR044135">
    <property type="entry name" value="Met-tRNA-FMT_C"/>
</dbReference>
<evidence type="ECO:0000256" key="4">
    <source>
        <dbReference type="ARBA" id="ARBA00022917"/>
    </source>
</evidence>
<dbReference type="EC" id="2.1.2.9" evidence="2 5"/>
<evidence type="ECO:0000259" key="6">
    <source>
        <dbReference type="Pfam" id="PF00551"/>
    </source>
</evidence>
<dbReference type="SUPFAM" id="SSF53328">
    <property type="entry name" value="Formyltransferase"/>
    <property type="match status" value="1"/>
</dbReference>
<dbReference type="InterPro" id="IPR005793">
    <property type="entry name" value="Formyl_trans_C"/>
</dbReference>
<dbReference type="Gene3D" id="3.40.50.12230">
    <property type="match status" value="1"/>
</dbReference>
<gene>
    <name evidence="5" type="primary">fmt</name>
    <name evidence="8" type="ORF">E6K79_07030</name>
</gene>
<dbReference type="Proteomes" id="UP000317691">
    <property type="component" value="Unassembled WGS sequence"/>
</dbReference>
<dbReference type="SUPFAM" id="SSF50486">
    <property type="entry name" value="FMT C-terminal domain-like"/>
    <property type="match status" value="1"/>
</dbReference>
<dbReference type="InterPro" id="IPR005794">
    <property type="entry name" value="Fmt"/>
</dbReference>
<evidence type="ECO:0000256" key="2">
    <source>
        <dbReference type="ARBA" id="ARBA00012261"/>
    </source>
</evidence>
<dbReference type="GO" id="GO:0004479">
    <property type="term" value="F:methionyl-tRNA formyltransferase activity"/>
    <property type="evidence" value="ECO:0007669"/>
    <property type="project" value="UniProtKB-UniRule"/>
</dbReference>
<dbReference type="GO" id="GO:0005829">
    <property type="term" value="C:cytosol"/>
    <property type="evidence" value="ECO:0007669"/>
    <property type="project" value="TreeGrafter"/>
</dbReference>
<feature type="binding site" evidence="5">
    <location>
        <begin position="109"/>
        <end position="112"/>
    </location>
    <ligand>
        <name>(6S)-5,6,7,8-tetrahydrofolate</name>
        <dbReference type="ChEBI" id="CHEBI:57453"/>
    </ligand>
</feature>
<proteinExistence type="inferred from homology"/>
<keyword evidence="3 5" id="KW-0808">Transferase</keyword>
<dbReference type="InterPro" id="IPR002376">
    <property type="entry name" value="Formyl_transf_N"/>
</dbReference>
<accession>A0A538TMD7</accession>
<name>A0A538TMD7_UNCEI</name>